<dbReference type="Proteomes" id="UP001374579">
    <property type="component" value="Unassembled WGS sequence"/>
</dbReference>
<evidence type="ECO:0000313" key="16">
    <source>
        <dbReference type="Proteomes" id="UP001374579"/>
    </source>
</evidence>
<reference evidence="15 16" key="1">
    <citation type="submission" date="2024-02" db="EMBL/GenBank/DDBJ databases">
        <title>Chromosome-scale genome assembly of the rough periwinkle Littorina saxatilis.</title>
        <authorList>
            <person name="De Jode A."/>
            <person name="Faria R."/>
            <person name="Formenti G."/>
            <person name="Sims Y."/>
            <person name="Smith T.P."/>
            <person name="Tracey A."/>
            <person name="Wood J.M.D."/>
            <person name="Zagrodzka Z.B."/>
            <person name="Johannesson K."/>
            <person name="Butlin R.K."/>
            <person name="Leder E.H."/>
        </authorList>
    </citation>
    <scope>NUCLEOTIDE SEQUENCE [LARGE SCALE GENOMIC DNA]</scope>
    <source>
        <strain evidence="15">Snail1</strain>
        <tissue evidence="15">Muscle</tissue>
    </source>
</reference>
<organism evidence="15 16">
    <name type="scientific">Littorina saxatilis</name>
    <dbReference type="NCBI Taxonomy" id="31220"/>
    <lineage>
        <taxon>Eukaryota</taxon>
        <taxon>Metazoa</taxon>
        <taxon>Spiralia</taxon>
        <taxon>Lophotrochozoa</taxon>
        <taxon>Mollusca</taxon>
        <taxon>Gastropoda</taxon>
        <taxon>Caenogastropoda</taxon>
        <taxon>Littorinimorpha</taxon>
        <taxon>Littorinoidea</taxon>
        <taxon>Littorinidae</taxon>
        <taxon>Littorina</taxon>
    </lineage>
</organism>
<keyword evidence="6" id="KW-0679">Respiratory chain</keyword>
<dbReference type="PANTHER" id="PTHR15082">
    <property type="entry name" value="NADH-UBIQUINONE OXIDOREDUCTASE B12 SUBUNIT"/>
    <property type="match status" value="1"/>
</dbReference>
<evidence type="ECO:0000313" key="15">
    <source>
        <dbReference type="EMBL" id="KAK7112256.1"/>
    </source>
</evidence>
<evidence type="ECO:0000256" key="6">
    <source>
        <dbReference type="ARBA" id="ARBA00022660"/>
    </source>
</evidence>
<evidence type="ECO:0000256" key="7">
    <source>
        <dbReference type="ARBA" id="ARBA00022692"/>
    </source>
</evidence>
<dbReference type="GO" id="GO:0005743">
    <property type="term" value="C:mitochondrial inner membrane"/>
    <property type="evidence" value="ECO:0007669"/>
    <property type="project" value="UniProtKB-SubCell"/>
</dbReference>
<accession>A0AAN9BTH8</accession>
<evidence type="ECO:0000256" key="14">
    <source>
        <dbReference type="ARBA" id="ARBA00032688"/>
    </source>
</evidence>
<evidence type="ECO:0000256" key="2">
    <source>
        <dbReference type="ARBA" id="ARBA00004298"/>
    </source>
</evidence>
<keyword evidence="16" id="KW-1185">Reference proteome</keyword>
<keyword evidence="9" id="KW-0249">Electron transport</keyword>
<keyword evidence="11" id="KW-0496">Mitochondrion</keyword>
<protein>
    <recommendedName>
        <fullName evidence="4">NADH dehydrogenase [ubiquinone] 1 beta subcomplex subunit 3</fullName>
    </recommendedName>
    <alternativeName>
        <fullName evidence="13">Complex I-B12</fullName>
    </alternativeName>
    <alternativeName>
        <fullName evidence="14">NADH-ubiquinone oxidoreductase B12 subunit</fullName>
    </alternativeName>
</protein>
<evidence type="ECO:0000256" key="11">
    <source>
        <dbReference type="ARBA" id="ARBA00023128"/>
    </source>
</evidence>
<evidence type="ECO:0000256" key="9">
    <source>
        <dbReference type="ARBA" id="ARBA00022982"/>
    </source>
</evidence>
<keyword evidence="5" id="KW-0813">Transport</keyword>
<evidence type="ECO:0000256" key="4">
    <source>
        <dbReference type="ARBA" id="ARBA00018680"/>
    </source>
</evidence>
<sequence>MGGGEKFQVPDWRSYKVDGIKELEKLQQMLAARGLKDPWIRNDVWRYTKENYGGQWRNAAISLGRGLKWAVAAMAVTIAVDKFISKEADHGQGDHGDH</sequence>
<evidence type="ECO:0000256" key="1">
    <source>
        <dbReference type="ARBA" id="ARBA00003195"/>
    </source>
</evidence>
<dbReference type="GO" id="GO:0022900">
    <property type="term" value="P:electron transport chain"/>
    <property type="evidence" value="ECO:0007669"/>
    <property type="project" value="InterPro"/>
</dbReference>
<comment type="caution">
    <text evidence="15">The sequence shown here is derived from an EMBL/GenBank/DDBJ whole genome shotgun (WGS) entry which is preliminary data.</text>
</comment>
<keyword evidence="10" id="KW-1133">Transmembrane helix</keyword>
<gene>
    <name evidence="15" type="ORF">V1264_011734</name>
</gene>
<name>A0AAN9BTH8_9CAEN</name>
<dbReference type="PANTHER" id="PTHR15082:SF2">
    <property type="entry name" value="NADH DEHYDROGENASE [UBIQUINONE] 1 BETA SUBCOMPLEX SUBUNIT 3"/>
    <property type="match status" value="1"/>
</dbReference>
<evidence type="ECO:0000256" key="8">
    <source>
        <dbReference type="ARBA" id="ARBA00022792"/>
    </source>
</evidence>
<dbReference type="AlphaFoldDB" id="A0AAN9BTH8"/>
<comment type="function">
    <text evidence="1">Accessory subunit of the mitochondrial membrane respiratory chain NADH dehydrogenase (Complex I), that is believed not to be involved in catalysis. Complex I functions in the transfer of electrons from NADH to the respiratory chain. The immediate electron acceptor for the enzyme is believed to be ubiquinone.</text>
</comment>
<comment type="similarity">
    <text evidence="3">Belongs to the complex I NDUFB3 subunit family.</text>
</comment>
<dbReference type="GO" id="GO:0032981">
    <property type="term" value="P:mitochondrial respiratory chain complex I assembly"/>
    <property type="evidence" value="ECO:0007669"/>
    <property type="project" value="TreeGrafter"/>
</dbReference>
<comment type="subcellular location">
    <subcellularLocation>
        <location evidence="2">Mitochondrion inner membrane</location>
        <topology evidence="2">Single-pass membrane protein</topology>
        <orientation evidence="2">Matrix side</orientation>
    </subcellularLocation>
</comment>
<evidence type="ECO:0000256" key="12">
    <source>
        <dbReference type="ARBA" id="ARBA00023136"/>
    </source>
</evidence>
<keyword evidence="7" id="KW-0812">Transmembrane</keyword>
<evidence type="ECO:0000256" key="3">
    <source>
        <dbReference type="ARBA" id="ARBA00005667"/>
    </source>
</evidence>
<keyword evidence="12" id="KW-0472">Membrane</keyword>
<keyword evidence="8" id="KW-0999">Mitochondrion inner membrane</keyword>
<evidence type="ECO:0000256" key="13">
    <source>
        <dbReference type="ARBA" id="ARBA00030217"/>
    </source>
</evidence>
<evidence type="ECO:0000256" key="10">
    <source>
        <dbReference type="ARBA" id="ARBA00022989"/>
    </source>
</evidence>
<dbReference type="InterPro" id="IPR012576">
    <property type="entry name" value="NDUFB3"/>
</dbReference>
<dbReference type="EMBL" id="JBAMIC010000002">
    <property type="protein sequence ID" value="KAK7112256.1"/>
    <property type="molecule type" value="Genomic_DNA"/>
</dbReference>
<evidence type="ECO:0000256" key="5">
    <source>
        <dbReference type="ARBA" id="ARBA00022448"/>
    </source>
</evidence>
<dbReference type="Pfam" id="PF08122">
    <property type="entry name" value="NDUF_B12"/>
    <property type="match status" value="1"/>
</dbReference>
<proteinExistence type="inferred from homology"/>